<protein>
    <submittedName>
        <fullName evidence="3">Alpha/beta fold hydrolase</fullName>
    </submittedName>
</protein>
<accession>A0A9D1TND8</accession>
<dbReference type="AlphaFoldDB" id="A0A9D1TND8"/>
<dbReference type="Gene3D" id="3.40.50.1820">
    <property type="entry name" value="alpha/beta hydrolase"/>
    <property type="match status" value="1"/>
</dbReference>
<dbReference type="InterPro" id="IPR000073">
    <property type="entry name" value="AB_hydrolase_1"/>
</dbReference>
<dbReference type="InterPro" id="IPR012354">
    <property type="entry name" value="Esterase_lipase"/>
</dbReference>
<dbReference type="InterPro" id="IPR029058">
    <property type="entry name" value="AB_hydrolase_fold"/>
</dbReference>
<name>A0A9D1TND8_9SPIO</name>
<organism evidence="3 4">
    <name type="scientific">Candidatus Ornithospirochaeta avicola</name>
    <dbReference type="NCBI Taxonomy" id="2840896"/>
    <lineage>
        <taxon>Bacteria</taxon>
        <taxon>Pseudomonadati</taxon>
        <taxon>Spirochaetota</taxon>
        <taxon>Spirochaetia</taxon>
        <taxon>Spirochaetales</taxon>
        <taxon>Spirochaetaceae</taxon>
        <taxon>Spirochaetaceae incertae sedis</taxon>
        <taxon>Candidatus Ornithospirochaeta</taxon>
    </lineage>
</organism>
<evidence type="ECO:0000259" key="2">
    <source>
        <dbReference type="Pfam" id="PF12697"/>
    </source>
</evidence>
<dbReference type="Proteomes" id="UP000823936">
    <property type="component" value="Unassembled WGS sequence"/>
</dbReference>
<evidence type="ECO:0000313" key="3">
    <source>
        <dbReference type="EMBL" id="HIV99492.1"/>
    </source>
</evidence>
<feature type="active site" description="Charge relay system" evidence="1">
    <location>
        <position position="219"/>
    </location>
</feature>
<dbReference type="SUPFAM" id="SSF53474">
    <property type="entry name" value="alpha/beta-Hydrolases"/>
    <property type="match status" value="1"/>
</dbReference>
<proteinExistence type="predicted"/>
<evidence type="ECO:0000313" key="4">
    <source>
        <dbReference type="Proteomes" id="UP000823936"/>
    </source>
</evidence>
<dbReference type="PIRSF" id="PIRSF017388">
    <property type="entry name" value="Esterase_lipase"/>
    <property type="match status" value="1"/>
</dbReference>
<reference evidence="3" key="2">
    <citation type="submission" date="2021-04" db="EMBL/GenBank/DDBJ databases">
        <authorList>
            <person name="Gilroy R."/>
        </authorList>
    </citation>
    <scope>NUCLEOTIDE SEQUENCE</scope>
    <source>
        <strain evidence="3">Gambia11-129</strain>
    </source>
</reference>
<comment type="caution">
    <text evidence="3">The sequence shown here is derived from an EMBL/GenBank/DDBJ whole genome shotgun (WGS) entry which is preliminary data.</text>
</comment>
<keyword evidence="3" id="KW-0378">Hydrolase</keyword>
<feature type="active site" description="Nucleophile" evidence="1">
    <location>
        <position position="111"/>
    </location>
</feature>
<sequence length="270" mass="30533">MVEYTDFSSWYDGIYRDKSPVIKAARSFKITDGKKEATLLVHGYAGYPGEFFSLAASLAPYSDIYCPRLPGMGTSGDDFVHTSEKDWLCLVSSAIEDLRNRYEKLYIVAHSMGASLSLSEKADKIVLAAPAFRLKSNVPTLFLKGLEKDNKILSLPWKSDSSYRMHYPGAPDDDEMLGKEYWSHLYPSQFLSLKRLMKSARKKIETLSTPSLLILAKEDQIVRNITHFSNPNVSIAFVEDGTHYLFYDKSEDAEKKAIALTKDFLFPSSY</sequence>
<dbReference type="GO" id="GO:0052689">
    <property type="term" value="F:carboxylic ester hydrolase activity"/>
    <property type="evidence" value="ECO:0007669"/>
    <property type="project" value="InterPro"/>
</dbReference>
<feature type="domain" description="AB hydrolase-1" evidence="2">
    <location>
        <begin position="39"/>
        <end position="249"/>
    </location>
</feature>
<dbReference type="EMBL" id="DXHU01000023">
    <property type="protein sequence ID" value="HIV99492.1"/>
    <property type="molecule type" value="Genomic_DNA"/>
</dbReference>
<feature type="active site" description="Charge relay system" evidence="1">
    <location>
        <position position="243"/>
    </location>
</feature>
<evidence type="ECO:0000256" key="1">
    <source>
        <dbReference type="PIRSR" id="PIRSR017388-1"/>
    </source>
</evidence>
<gene>
    <name evidence="3" type="ORF">IAB12_06940</name>
</gene>
<reference evidence="3" key="1">
    <citation type="journal article" date="2021" name="PeerJ">
        <title>Extensive microbial diversity within the chicken gut microbiome revealed by metagenomics and culture.</title>
        <authorList>
            <person name="Gilroy R."/>
            <person name="Ravi A."/>
            <person name="Getino M."/>
            <person name="Pursley I."/>
            <person name="Horton D.L."/>
            <person name="Alikhan N.F."/>
            <person name="Baker D."/>
            <person name="Gharbi K."/>
            <person name="Hall N."/>
            <person name="Watson M."/>
            <person name="Adriaenssens E.M."/>
            <person name="Foster-Nyarko E."/>
            <person name="Jarju S."/>
            <person name="Secka A."/>
            <person name="Antonio M."/>
            <person name="Oren A."/>
            <person name="Chaudhuri R.R."/>
            <person name="La Ragione R."/>
            <person name="Hildebrand F."/>
            <person name="Pallen M.J."/>
        </authorList>
    </citation>
    <scope>NUCLEOTIDE SEQUENCE</scope>
    <source>
        <strain evidence="3">Gambia11-129</strain>
    </source>
</reference>
<dbReference type="Pfam" id="PF12697">
    <property type="entry name" value="Abhydrolase_6"/>
    <property type="match status" value="1"/>
</dbReference>